<keyword evidence="2" id="KW-1185">Reference proteome</keyword>
<evidence type="ECO:0000313" key="2">
    <source>
        <dbReference type="Proteomes" id="UP000073604"/>
    </source>
</evidence>
<gene>
    <name evidence="1" type="ORF">A0127_07345</name>
</gene>
<evidence type="ECO:0000313" key="1">
    <source>
        <dbReference type="EMBL" id="AMQ18996.1"/>
    </source>
</evidence>
<protein>
    <recommendedName>
        <fullName evidence="3">KaiC-like domain-containing protein</fullName>
    </recommendedName>
</protein>
<dbReference type="KEGG" id="tpep:A0127_07345"/>
<proteinExistence type="predicted"/>
<dbReference type="Gene3D" id="3.40.50.300">
    <property type="entry name" value="P-loop containing nucleotide triphosphate hydrolases"/>
    <property type="match status" value="1"/>
</dbReference>
<dbReference type="Proteomes" id="UP000073604">
    <property type="component" value="Chromosome"/>
</dbReference>
<accession>A0A142CW44</accession>
<reference evidence="2" key="1">
    <citation type="submission" date="2016-03" db="EMBL/GenBank/DDBJ databases">
        <authorList>
            <person name="Oger P.M."/>
        </authorList>
    </citation>
    <scope>NUCLEOTIDE SEQUENCE [LARGE SCALE GENOMIC DNA]</scope>
    <source>
        <strain evidence="2">OG-1</strain>
    </source>
</reference>
<dbReference type="STRING" id="53952.A0127_07345"/>
<evidence type="ECO:0008006" key="3">
    <source>
        <dbReference type="Google" id="ProtNLM"/>
    </source>
</evidence>
<sequence>MATLAREAMDWNIFTILLLNKDVVSERLSAWVSSISDTIITFRSSLEEGVLEERMVILRTPSPSFEPTAYNFKLSTEDGSTHHMDFKKVE</sequence>
<name>A0A142CW44_9EURY</name>
<dbReference type="EMBL" id="CP014750">
    <property type="protein sequence ID" value="AMQ18996.1"/>
    <property type="molecule type" value="Genomic_DNA"/>
</dbReference>
<dbReference type="InterPro" id="IPR027417">
    <property type="entry name" value="P-loop_NTPase"/>
</dbReference>
<dbReference type="AlphaFoldDB" id="A0A142CW44"/>
<organism evidence="1 2">
    <name type="scientific">Thermococcus peptonophilus</name>
    <dbReference type="NCBI Taxonomy" id="53952"/>
    <lineage>
        <taxon>Archaea</taxon>
        <taxon>Methanobacteriati</taxon>
        <taxon>Methanobacteriota</taxon>
        <taxon>Thermococci</taxon>
        <taxon>Thermococcales</taxon>
        <taxon>Thermococcaceae</taxon>
        <taxon>Thermococcus</taxon>
    </lineage>
</organism>